<feature type="region of interest" description="Disordered" evidence="5">
    <location>
        <begin position="930"/>
        <end position="949"/>
    </location>
</feature>
<evidence type="ECO:0000256" key="5">
    <source>
        <dbReference type="SAM" id="MobiDB-lite"/>
    </source>
</evidence>
<gene>
    <name evidence="8" type="ORF">PCOR1329_LOCUS58077</name>
</gene>
<feature type="compositionally biased region" description="Gly residues" evidence="5">
    <location>
        <begin position="138"/>
        <end position="147"/>
    </location>
</feature>
<feature type="transmembrane region" description="Helical" evidence="6">
    <location>
        <begin position="844"/>
        <end position="861"/>
    </location>
</feature>
<dbReference type="EMBL" id="CAUYUJ010017190">
    <property type="protein sequence ID" value="CAK0872694.1"/>
    <property type="molecule type" value="Genomic_DNA"/>
</dbReference>
<feature type="transmembrane region" description="Helical" evidence="6">
    <location>
        <begin position="1093"/>
        <end position="1114"/>
    </location>
</feature>
<name>A0ABN9VLK5_9DINO</name>
<feature type="transmembrane region" description="Helical" evidence="6">
    <location>
        <begin position="755"/>
        <end position="784"/>
    </location>
</feature>
<feature type="transmembrane region" description="Helical" evidence="6">
    <location>
        <begin position="547"/>
        <end position="570"/>
    </location>
</feature>
<feature type="region of interest" description="Disordered" evidence="5">
    <location>
        <begin position="109"/>
        <end position="147"/>
    </location>
</feature>
<feature type="region of interest" description="Disordered" evidence="5">
    <location>
        <begin position="64"/>
        <end position="88"/>
    </location>
</feature>
<evidence type="ECO:0000313" key="9">
    <source>
        <dbReference type="Proteomes" id="UP001189429"/>
    </source>
</evidence>
<feature type="transmembrane region" description="Helical" evidence="6">
    <location>
        <begin position="591"/>
        <end position="613"/>
    </location>
</feature>
<comment type="subcellular location">
    <subcellularLocation>
        <location evidence="1">Membrane</location>
        <topology evidence="1">Multi-pass membrane protein</topology>
    </subcellularLocation>
</comment>
<dbReference type="InterPro" id="IPR049452">
    <property type="entry name" value="Anoctamin_TM"/>
</dbReference>
<keyword evidence="2 6" id="KW-0812">Transmembrane</keyword>
<evidence type="ECO:0000256" key="2">
    <source>
        <dbReference type="ARBA" id="ARBA00022692"/>
    </source>
</evidence>
<protein>
    <recommendedName>
        <fullName evidence="7">Anoctamin transmembrane domain-containing protein</fullName>
    </recommendedName>
</protein>
<feature type="region of interest" description="Disordered" evidence="5">
    <location>
        <begin position="1"/>
        <end position="29"/>
    </location>
</feature>
<feature type="domain" description="Anoctamin transmembrane" evidence="7">
    <location>
        <begin position="424"/>
        <end position="878"/>
    </location>
</feature>
<dbReference type="PANTHER" id="PTHR12308">
    <property type="entry name" value="ANOCTAMIN"/>
    <property type="match status" value="1"/>
</dbReference>
<keyword evidence="3 6" id="KW-1133">Transmembrane helix</keyword>
<comment type="caution">
    <text evidence="8">The sequence shown here is derived from an EMBL/GenBank/DDBJ whole genome shotgun (WGS) entry which is preliminary data.</text>
</comment>
<keyword evidence="4 6" id="KW-0472">Membrane</keyword>
<feature type="transmembrane region" description="Helical" evidence="6">
    <location>
        <begin position="812"/>
        <end position="832"/>
    </location>
</feature>
<keyword evidence="9" id="KW-1185">Reference proteome</keyword>
<evidence type="ECO:0000256" key="3">
    <source>
        <dbReference type="ARBA" id="ARBA00022989"/>
    </source>
</evidence>
<feature type="transmembrane region" description="Helical" evidence="6">
    <location>
        <begin position="678"/>
        <end position="697"/>
    </location>
</feature>
<dbReference type="Pfam" id="PF04547">
    <property type="entry name" value="Anoctamin"/>
    <property type="match status" value="1"/>
</dbReference>
<dbReference type="PANTHER" id="PTHR12308:SF73">
    <property type="entry name" value="ANOCTAMIN"/>
    <property type="match status" value="1"/>
</dbReference>
<feature type="transmembrane region" description="Helical" evidence="6">
    <location>
        <begin position="472"/>
        <end position="492"/>
    </location>
</feature>
<sequence>MRPAATTSRIGVDGGGRRDAYGPAPLAPPTVAGTAPRAVLAQPQPAFRAAAAAVAAGQPQAVAAPGTSTFRPVPPSTSPAALPPGAAGPGAALGGASLAWPRAPGLAAPGSVSAPGPSPYLQASRGGAPAGPRLQAPQGGGASAVQAGGGGPLGAGGALLGAAARAVQPGAVANLLAQPLLGTCKDVALAAHPADVIFVLPLDDKDESTVDGEAVLVQCFQKGAEQYFLGTAEACRQPKPMLKDVREAFQRDLHTLLPSCGFCVKSFKSVDEDELFLRVNISNPEVSEFYAAKFSMRLQTTKELTKALEIDQPWEDVSPGFVIYDKDFVDHQQQVLGLSKDTLFRMYFGTNEAGTIFRQVDRIRIIYNVMNDMVDLDGLANFGLVVAHFPVHIGKSLCEFKYDWASLWPRRMLDLSVWQPLDHIKDYFGELVAFYYVWAGFTVKLFLHLGVVAVAVALFNNFSPLDKQITRLISYSVFGLFMVAWSSFYQVLWQRTEYWYRAKWDMLDAETRSTVRADFKGELRPSPLDCSKMERQDVGHNKARSRLASSSIMLVFFVTIVASVSFETVADWLRDPLIRRFGEQRGVSYQGYYMGVQIQIINTAWGWIAPWLVHLENPRTDLEYQKSLVWKQFLIQSFNSYNAFIYTAFAQRYLDGNCPHDDCLDLLSEMLYGTMKSLAIMSFVSNAIGYFQVVWAMRQEEAELARKQKADLAGGFAAGAQALLDRTGISRSFMEKQGKMSQYTIDDQVADYVELVIIIGYVPLFCVAAPGSAILALLVVTVLLRCKAWKLCSVIRRPFPAAADGIGDWNTVISLLSWAGVLSSVAIPLVNLKYLDHLSVPQKLLLFFVIEHILVAVRLVVNWCLPTESQGADLMLKRRRLVADVLMKGGKGHRGSHDGMPPGLRSEPPAPFHLARCLTSVSDEWQFVEKDRPTSAVPPRRPYSARTGTTASELAQCGARALEDVSPRPEAGPASGVCRPCFARSGPAVLFFLGSPRIPWICAGAPWLRAPGAGGPAQFRRGSPGGPPRAYAFVYFSPSSGGQRASLRRARRAESQRVTLSVRPPGCQASGCWRTRRSVRARPAGACPAFCTIAAAAAAAFSALSVAFLVASFGRGISDMMSLKQIDTPLIGIALFRCRP</sequence>
<accession>A0ABN9VLK5</accession>
<evidence type="ECO:0000256" key="6">
    <source>
        <dbReference type="SAM" id="Phobius"/>
    </source>
</evidence>
<reference evidence="8" key="1">
    <citation type="submission" date="2023-10" db="EMBL/GenBank/DDBJ databases">
        <authorList>
            <person name="Chen Y."/>
            <person name="Shah S."/>
            <person name="Dougan E. K."/>
            <person name="Thang M."/>
            <person name="Chan C."/>
        </authorList>
    </citation>
    <scope>NUCLEOTIDE SEQUENCE [LARGE SCALE GENOMIC DNA]</scope>
</reference>
<organism evidence="8 9">
    <name type="scientific">Prorocentrum cordatum</name>
    <dbReference type="NCBI Taxonomy" id="2364126"/>
    <lineage>
        <taxon>Eukaryota</taxon>
        <taxon>Sar</taxon>
        <taxon>Alveolata</taxon>
        <taxon>Dinophyceae</taxon>
        <taxon>Prorocentrales</taxon>
        <taxon>Prorocentraceae</taxon>
        <taxon>Prorocentrum</taxon>
    </lineage>
</organism>
<evidence type="ECO:0000256" key="1">
    <source>
        <dbReference type="ARBA" id="ARBA00004141"/>
    </source>
</evidence>
<evidence type="ECO:0000256" key="4">
    <source>
        <dbReference type="ARBA" id="ARBA00023136"/>
    </source>
</evidence>
<dbReference type="InterPro" id="IPR007632">
    <property type="entry name" value="Anoctamin"/>
</dbReference>
<proteinExistence type="predicted"/>
<dbReference type="Proteomes" id="UP001189429">
    <property type="component" value="Unassembled WGS sequence"/>
</dbReference>
<evidence type="ECO:0000313" key="8">
    <source>
        <dbReference type="EMBL" id="CAK0872694.1"/>
    </source>
</evidence>
<evidence type="ECO:0000259" key="7">
    <source>
        <dbReference type="Pfam" id="PF04547"/>
    </source>
</evidence>
<feature type="transmembrane region" description="Helical" evidence="6">
    <location>
        <begin position="435"/>
        <end position="460"/>
    </location>
</feature>